<dbReference type="OrthoDB" id="9791248at2"/>
<keyword evidence="7" id="KW-0472">Membrane</keyword>
<keyword evidence="5" id="KW-0812">Transmembrane</keyword>
<dbReference type="EMBL" id="JQBM01000002">
    <property type="protein sequence ID" value="KRN46585.1"/>
    <property type="molecule type" value="Genomic_DNA"/>
</dbReference>
<evidence type="ECO:0000256" key="1">
    <source>
        <dbReference type="ARBA" id="ARBA00004651"/>
    </source>
</evidence>
<dbReference type="NCBIfam" id="TIGR01528">
    <property type="entry name" value="NMN_trans_PnuC"/>
    <property type="match status" value="1"/>
</dbReference>
<evidence type="ECO:0000256" key="7">
    <source>
        <dbReference type="ARBA" id="ARBA00023136"/>
    </source>
</evidence>
<keyword evidence="4" id="KW-1003">Cell membrane</keyword>
<evidence type="ECO:0000256" key="5">
    <source>
        <dbReference type="ARBA" id="ARBA00022692"/>
    </source>
</evidence>
<dbReference type="AlphaFoldDB" id="A0A0R2H0M4"/>
<dbReference type="Proteomes" id="UP000051992">
    <property type="component" value="Unassembled WGS sequence"/>
</dbReference>
<comment type="similarity">
    <text evidence="2">Belongs to the nicotinamide ribonucleoside (NR) uptake permease (TC 4.B.1) family.</text>
</comment>
<proteinExistence type="inferred from homology"/>
<evidence type="ECO:0000313" key="9">
    <source>
        <dbReference type="Proteomes" id="UP000051992"/>
    </source>
</evidence>
<evidence type="ECO:0000256" key="6">
    <source>
        <dbReference type="ARBA" id="ARBA00022989"/>
    </source>
</evidence>
<reference evidence="8 9" key="1">
    <citation type="journal article" date="2015" name="Genome Announc.">
        <title>Expanding the biotechnology potential of lactobacilli through comparative genomics of 213 strains and associated genera.</title>
        <authorList>
            <person name="Sun Z."/>
            <person name="Harris H.M."/>
            <person name="McCann A."/>
            <person name="Guo C."/>
            <person name="Argimon S."/>
            <person name="Zhang W."/>
            <person name="Yang X."/>
            <person name="Jeffery I.B."/>
            <person name="Cooney J.C."/>
            <person name="Kagawa T.F."/>
            <person name="Liu W."/>
            <person name="Song Y."/>
            <person name="Salvetti E."/>
            <person name="Wrobel A."/>
            <person name="Rasinkangas P."/>
            <person name="Parkhill J."/>
            <person name="Rea M.C."/>
            <person name="O'Sullivan O."/>
            <person name="Ritari J."/>
            <person name="Douillard F.P."/>
            <person name="Paul Ross R."/>
            <person name="Yang R."/>
            <person name="Briner A.E."/>
            <person name="Felis G.E."/>
            <person name="de Vos W.M."/>
            <person name="Barrangou R."/>
            <person name="Klaenhammer T.R."/>
            <person name="Caufield P.W."/>
            <person name="Cui Y."/>
            <person name="Zhang H."/>
            <person name="O'Toole P.W."/>
        </authorList>
    </citation>
    <scope>NUCLEOTIDE SEQUENCE [LARGE SCALE GENOMIC DNA]</scope>
    <source>
        <strain evidence="8 9">DSM 20410</strain>
    </source>
</reference>
<dbReference type="PANTHER" id="PTHR36122">
    <property type="entry name" value="NICOTINAMIDE RIBOSIDE TRANSPORTER PNUC"/>
    <property type="match status" value="1"/>
</dbReference>
<dbReference type="Pfam" id="PF04973">
    <property type="entry name" value="NMN_transporter"/>
    <property type="match status" value="1"/>
</dbReference>
<gene>
    <name evidence="8" type="ORF">IV50_GL000866</name>
</gene>
<dbReference type="InterPro" id="IPR006419">
    <property type="entry name" value="NMN_transpt_PnuC"/>
</dbReference>
<evidence type="ECO:0000256" key="4">
    <source>
        <dbReference type="ARBA" id="ARBA00022475"/>
    </source>
</evidence>
<keyword evidence="3" id="KW-0813">Transport</keyword>
<keyword evidence="9" id="KW-1185">Reference proteome</keyword>
<evidence type="ECO:0000313" key="8">
    <source>
        <dbReference type="EMBL" id="KRN46585.1"/>
    </source>
</evidence>
<organism evidence="8 9">
    <name type="scientific">Weissella viridescens</name>
    <name type="common">Lactobacillus viridescens</name>
    <dbReference type="NCBI Taxonomy" id="1629"/>
    <lineage>
        <taxon>Bacteria</taxon>
        <taxon>Bacillati</taxon>
        <taxon>Bacillota</taxon>
        <taxon>Bacilli</taxon>
        <taxon>Lactobacillales</taxon>
        <taxon>Lactobacillaceae</taxon>
        <taxon>Weissella</taxon>
    </lineage>
</organism>
<dbReference type="PATRIC" id="fig|1629.5.peg.874"/>
<comment type="subcellular location">
    <subcellularLocation>
        <location evidence="1">Cell membrane</location>
        <topology evidence="1">Multi-pass membrane protein</topology>
    </subcellularLocation>
</comment>
<dbReference type="GO" id="GO:0034257">
    <property type="term" value="F:nicotinamide riboside transmembrane transporter activity"/>
    <property type="evidence" value="ECO:0007669"/>
    <property type="project" value="InterPro"/>
</dbReference>
<dbReference type="RefSeq" id="WP_057745571.1">
    <property type="nucleotide sequence ID" value="NZ_BJLU01000002.1"/>
</dbReference>
<protein>
    <submittedName>
        <fullName evidence="8">Transport protein</fullName>
    </submittedName>
</protein>
<sequence>MSNTILNRSKSVLTTTFEGLIHAFSPKYEAKEVNQFTKIDWLLLTIMLVAQVAVFYSAHDYSTGAIISLIAGLTMVVSLIFVNKGLLANYAWGLISAIAWLIIAMMNHQIGSTYTQYFYIIMQFVGMYFWQNDLNATHSNRVHAKRLTHLQFAAVIAAAVILYFVLNQNIAANHGVLSLFEAALLPLGIVGQILMSFGQRSQWLFWITINVLNVAIYIHLLQQGQAGSTTMLTTNIIMLLNSFYGTYQWMREN</sequence>
<comment type="caution">
    <text evidence="8">The sequence shown here is derived from an EMBL/GenBank/DDBJ whole genome shotgun (WGS) entry which is preliminary data.</text>
</comment>
<dbReference type="PANTHER" id="PTHR36122:SF2">
    <property type="entry name" value="NICOTINAMIDE RIBOSIDE TRANSPORTER PNUC"/>
    <property type="match status" value="1"/>
</dbReference>
<evidence type="ECO:0000256" key="3">
    <source>
        <dbReference type="ARBA" id="ARBA00022448"/>
    </source>
</evidence>
<name>A0A0R2H0M4_WEIVI</name>
<accession>A0A0R2H0M4</accession>
<evidence type="ECO:0000256" key="2">
    <source>
        <dbReference type="ARBA" id="ARBA00006669"/>
    </source>
</evidence>
<keyword evidence="6" id="KW-1133">Transmembrane helix</keyword>
<dbReference type="GO" id="GO:0005886">
    <property type="term" value="C:plasma membrane"/>
    <property type="evidence" value="ECO:0007669"/>
    <property type="project" value="UniProtKB-SubCell"/>
</dbReference>